<comment type="similarity">
    <text evidence="2">Belongs to the SWEET sugar transporter family.</text>
</comment>
<comment type="caution">
    <text evidence="11">The sequence shown here is derived from an EMBL/GenBank/DDBJ whole genome shotgun (WGS) entry which is preliminary data.</text>
</comment>
<dbReference type="InterPro" id="IPR004316">
    <property type="entry name" value="SWEET_rpt"/>
</dbReference>
<keyword evidence="5" id="KW-0762">Sugar transport</keyword>
<dbReference type="GO" id="GO:0051119">
    <property type="term" value="F:sugar transmembrane transporter activity"/>
    <property type="evidence" value="ECO:0007669"/>
    <property type="project" value="InterPro"/>
</dbReference>
<feature type="transmembrane region" description="Helical" evidence="10">
    <location>
        <begin position="160"/>
        <end position="179"/>
    </location>
</feature>
<dbReference type="Proteomes" id="UP000434957">
    <property type="component" value="Unassembled WGS sequence"/>
</dbReference>
<name>A0A6A4C593_9STRA</name>
<organism evidence="11 12">
    <name type="scientific">Phytophthora rubi</name>
    <dbReference type="NCBI Taxonomy" id="129364"/>
    <lineage>
        <taxon>Eukaryota</taxon>
        <taxon>Sar</taxon>
        <taxon>Stramenopiles</taxon>
        <taxon>Oomycota</taxon>
        <taxon>Peronosporomycetes</taxon>
        <taxon>Peronosporales</taxon>
        <taxon>Peronosporaceae</taxon>
        <taxon>Phytophthora</taxon>
    </lineage>
</organism>
<gene>
    <name evidence="11" type="ORF">PR003_g26564</name>
</gene>
<evidence type="ECO:0000256" key="2">
    <source>
        <dbReference type="ARBA" id="ARBA00007809"/>
    </source>
</evidence>
<feature type="transmembrane region" description="Helical" evidence="10">
    <location>
        <begin position="129"/>
        <end position="148"/>
    </location>
</feature>
<evidence type="ECO:0000313" key="11">
    <source>
        <dbReference type="EMBL" id="KAE9285499.1"/>
    </source>
</evidence>
<dbReference type="PANTHER" id="PTHR10791:SF30">
    <property type="entry name" value="SUGAR TRANSPORTER SWEET1"/>
    <property type="match status" value="1"/>
</dbReference>
<feature type="transmembrane region" description="Helical" evidence="10">
    <location>
        <begin position="96"/>
        <end position="117"/>
    </location>
</feature>
<evidence type="ECO:0000256" key="8">
    <source>
        <dbReference type="ARBA" id="ARBA00022989"/>
    </source>
</evidence>
<evidence type="ECO:0000256" key="4">
    <source>
        <dbReference type="ARBA" id="ARBA00022475"/>
    </source>
</evidence>
<dbReference type="GO" id="GO:0005886">
    <property type="term" value="C:plasma membrane"/>
    <property type="evidence" value="ECO:0007669"/>
    <property type="project" value="UniProtKB-SubCell"/>
</dbReference>
<evidence type="ECO:0000256" key="7">
    <source>
        <dbReference type="ARBA" id="ARBA00022737"/>
    </source>
</evidence>
<comment type="subcellular location">
    <subcellularLocation>
        <location evidence="1">Cell membrane</location>
        <topology evidence="1">Multi-pass membrane protein</topology>
    </subcellularLocation>
</comment>
<keyword evidence="9 10" id="KW-0472">Membrane</keyword>
<keyword evidence="6 10" id="KW-0812">Transmembrane</keyword>
<keyword evidence="4" id="KW-1003">Cell membrane</keyword>
<evidence type="ECO:0000256" key="6">
    <source>
        <dbReference type="ARBA" id="ARBA00022692"/>
    </source>
</evidence>
<dbReference type="AlphaFoldDB" id="A0A6A4C593"/>
<dbReference type="Pfam" id="PF03083">
    <property type="entry name" value="MtN3_slv"/>
    <property type="match status" value="2"/>
</dbReference>
<protein>
    <recommendedName>
        <fullName evidence="13">Sugar transporter SWEET1</fullName>
    </recommendedName>
</protein>
<dbReference type="Gene3D" id="1.20.1280.290">
    <property type="match status" value="1"/>
</dbReference>
<dbReference type="InterPro" id="IPR047664">
    <property type="entry name" value="SWEET"/>
</dbReference>
<sequence>MASDTAETTINVLATIATACIFFSMIPGMYNVHKKRSTAGVNFYPLAMMFGQSMGWVVYSFADHSFFPVGAVNCLGAVLGVVFSAIFILHEKERRVRYSIFFCGVFALVIALLLYRFLGTQDDDKIAKVLGYFADVLAIIMFGAPLILMGDVIKTKNSEIIAAPMAVSGFINGSLWSAYEPLPGLAYVRAPPSAKVVECRRLLQQVLREIRDRFPDGIDAILLSAGLDTSILSEASDQDFAATCNNDDEFMSISLDKTAKAHPILRFHYALTVRADPTTQDAVFAANIFKRLENVSIEQHHVLRMTLDDLLENSSEVARLLSTRWSSTKRYERLQSVVSSIS</sequence>
<evidence type="ECO:0000256" key="10">
    <source>
        <dbReference type="SAM" id="Phobius"/>
    </source>
</evidence>
<dbReference type="EMBL" id="QXFT01003470">
    <property type="protein sequence ID" value="KAE9285499.1"/>
    <property type="molecule type" value="Genomic_DNA"/>
</dbReference>
<evidence type="ECO:0000256" key="3">
    <source>
        <dbReference type="ARBA" id="ARBA00022448"/>
    </source>
</evidence>
<evidence type="ECO:0000256" key="9">
    <source>
        <dbReference type="ARBA" id="ARBA00023136"/>
    </source>
</evidence>
<accession>A0A6A4C593</accession>
<evidence type="ECO:0008006" key="13">
    <source>
        <dbReference type="Google" id="ProtNLM"/>
    </source>
</evidence>
<feature type="transmembrane region" description="Helical" evidence="10">
    <location>
        <begin position="42"/>
        <end position="59"/>
    </location>
</feature>
<keyword evidence="3" id="KW-0813">Transport</keyword>
<evidence type="ECO:0000313" key="12">
    <source>
        <dbReference type="Proteomes" id="UP000434957"/>
    </source>
</evidence>
<evidence type="ECO:0000256" key="5">
    <source>
        <dbReference type="ARBA" id="ARBA00022597"/>
    </source>
</evidence>
<dbReference type="PANTHER" id="PTHR10791">
    <property type="entry name" value="RAG1-ACTIVATING PROTEIN 1"/>
    <property type="match status" value="1"/>
</dbReference>
<feature type="transmembrane region" description="Helical" evidence="10">
    <location>
        <begin position="12"/>
        <end position="30"/>
    </location>
</feature>
<proteinExistence type="inferred from homology"/>
<keyword evidence="7" id="KW-0677">Repeat</keyword>
<reference evidence="11 12" key="1">
    <citation type="submission" date="2018-08" db="EMBL/GenBank/DDBJ databases">
        <title>Genomic investigation of the strawberry pathogen Phytophthora fragariae indicates pathogenicity is determined by transcriptional variation in three key races.</title>
        <authorList>
            <person name="Adams T.M."/>
            <person name="Armitage A.D."/>
            <person name="Sobczyk M.K."/>
            <person name="Bates H.J."/>
            <person name="Dunwell J.M."/>
            <person name="Nellist C.F."/>
            <person name="Harrison R.J."/>
        </authorList>
    </citation>
    <scope>NUCLEOTIDE SEQUENCE [LARGE SCALE GENOMIC DNA]</scope>
    <source>
        <strain evidence="11 12">SCRP333</strain>
    </source>
</reference>
<keyword evidence="8 10" id="KW-1133">Transmembrane helix</keyword>
<feature type="transmembrane region" description="Helical" evidence="10">
    <location>
        <begin position="65"/>
        <end position="89"/>
    </location>
</feature>
<dbReference type="FunFam" id="1.20.1280.290:FF:000007">
    <property type="entry name" value="Bidirectional sugar transporter SWEET7"/>
    <property type="match status" value="1"/>
</dbReference>
<evidence type="ECO:0000256" key="1">
    <source>
        <dbReference type="ARBA" id="ARBA00004651"/>
    </source>
</evidence>
<keyword evidence="12" id="KW-1185">Reference proteome</keyword>